<keyword evidence="2" id="KW-1185">Reference proteome</keyword>
<dbReference type="KEGG" id="cbw:RR42_s0159"/>
<evidence type="ECO:0000313" key="2">
    <source>
        <dbReference type="Proteomes" id="UP000031843"/>
    </source>
</evidence>
<dbReference type="Proteomes" id="UP000031843">
    <property type="component" value="Chromosome secondary"/>
</dbReference>
<gene>
    <name evidence="1" type="ORF">RR42_s0159</name>
</gene>
<evidence type="ECO:0000313" key="1">
    <source>
        <dbReference type="EMBL" id="AJG21757.1"/>
    </source>
</evidence>
<proteinExistence type="predicted"/>
<dbReference type="STRING" id="68895.RR42_s0159"/>
<organism evidence="1 2">
    <name type="scientific">Cupriavidus basilensis</name>
    <dbReference type="NCBI Taxonomy" id="68895"/>
    <lineage>
        <taxon>Bacteria</taxon>
        <taxon>Pseudomonadati</taxon>
        <taxon>Pseudomonadota</taxon>
        <taxon>Betaproteobacteria</taxon>
        <taxon>Burkholderiales</taxon>
        <taxon>Burkholderiaceae</taxon>
        <taxon>Cupriavidus</taxon>
    </lineage>
</organism>
<protein>
    <submittedName>
        <fullName evidence="1">Uncharacterized protein</fullName>
    </submittedName>
</protein>
<dbReference type="AlphaFoldDB" id="A0A0C4Y8L1"/>
<sequence>MRSLRFAVLSPFERQCLCYCGMLGRAVGPNNPGKHRTPLRNGARVRALPRHDAAYTWAGMCECAKERAPHAGSRAAFG</sequence>
<accession>A0A0C4Y8L1</accession>
<reference evidence="1 2" key="1">
    <citation type="journal article" date="2015" name="Genome Announc.">
        <title>Complete Genome Sequence of Cupriavidus basilensis 4G11, Isolated from the Oak Ridge Field Research Center Site.</title>
        <authorList>
            <person name="Ray J."/>
            <person name="Waters R.J."/>
            <person name="Skerker J.M."/>
            <person name="Kuehl J.V."/>
            <person name="Price M.N."/>
            <person name="Huang J."/>
            <person name="Chakraborty R."/>
            <person name="Arkin A.P."/>
            <person name="Deutschbauer A."/>
        </authorList>
    </citation>
    <scope>NUCLEOTIDE SEQUENCE [LARGE SCALE GENOMIC DNA]</scope>
    <source>
        <strain evidence="1">4G11</strain>
    </source>
</reference>
<name>A0A0C4Y8L1_9BURK</name>
<dbReference type="EMBL" id="CP010537">
    <property type="protein sequence ID" value="AJG21757.1"/>
    <property type="molecule type" value="Genomic_DNA"/>
</dbReference>